<dbReference type="InterPro" id="IPR010512">
    <property type="entry name" value="DUF1091"/>
</dbReference>
<dbReference type="EMBL" id="VTPC01090966">
    <property type="protein sequence ID" value="KAF2880471.1"/>
    <property type="molecule type" value="Genomic_DNA"/>
</dbReference>
<accession>A0A8K0FZE4</accession>
<evidence type="ECO:0000313" key="2">
    <source>
        <dbReference type="Proteomes" id="UP000801492"/>
    </source>
</evidence>
<organism evidence="1 2">
    <name type="scientific">Ignelater luminosus</name>
    <name type="common">Cucubano</name>
    <name type="synonym">Pyrophorus luminosus</name>
    <dbReference type="NCBI Taxonomy" id="2038154"/>
    <lineage>
        <taxon>Eukaryota</taxon>
        <taxon>Metazoa</taxon>
        <taxon>Ecdysozoa</taxon>
        <taxon>Arthropoda</taxon>
        <taxon>Hexapoda</taxon>
        <taxon>Insecta</taxon>
        <taxon>Pterygota</taxon>
        <taxon>Neoptera</taxon>
        <taxon>Endopterygota</taxon>
        <taxon>Coleoptera</taxon>
        <taxon>Polyphaga</taxon>
        <taxon>Elateriformia</taxon>
        <taxon>Elateroidea</taxon>
        <taxon>Elateridae</taxon>
        <taxon>Agrypninae</taxon>
        <taxon>Pyrophorini</taxon>
        <taxon>Ignelater</taxon>
    </lineage>
</organism>
<gene>
    <name evidence="1" type="ORF">ILUMI_25701</name>
</gene>
<dbReference type="PANTHER" id="PTHR21112">
    <property type="entry name" value="CHEMOSENSORY PROTEIN A 29A-RELATED"/>
    <property type="match status" value="1"/>
</dbReference>
<dbReference type="Pfam" id="PF06477">
    <property type="entry name" value="DUF1091"/>
    <property type="match status" value="1"/>
</dbReference>
<evidence type="ECO:0000313" key="1">
    <source>
        <dbReference type="EMBL" id="KAF2880471.1"/>
    </source>
</evidence>
<dbReference type="AlphaFoldDB" id="A0A8K0FZE4"/>
<dbReference type="OrthoDB" id="8180029at2759"/>
<keyword evidence="2" id="KW-1185">Reference proteome</keyword>
<dbReference type="Proteomes" id="UP000801492">
    <property type="component" value="Unassembled WGS sequence"/>
</dbReference>
<protein>
    <recommendedName>
        <fullName evidence="3">MD-2-related lipid-recognition domain-containing protein</fullName>
    </recommendedName>
</protein>
<dbReference type="PANTHER" id="PTHR21112:SF0">
    <property type="entry name" value="CHEMOSENSORY PROTEIN A 29A-RELATED"/>
    <property type="match status" value="1"/>
</dbReference>
<name>A0A8K0FZE4_IGNLU</name>
<proteinExistence type="predicted"/>
<feature type="non-terminal residue" evidence="1">
    <location>
        <position position="160"/>
    </location>
</feature>
<evidence type="ECO:0008006" key="3">
    <source>
        <dbReference type="Google" id="ProtNLM"/>
    </source>
</evidence>
<sequence length="160" mass="18811">QTLYKFVPEHCEVTNINKTLMNMKIGKCYKLSRTELYLNLSLSWKVDILNDDMGQVLITGYQFRSNEYRKGPVEFMLGLCSAYLSKDFDIPHMLSNSNLKCPLRKGVNYYAYKVSPNATNMPPLIPEGRWKLQLDFLYLNRYTIFSIEWYFGIEYPIIFG</sequence>
<comment type="caution">
    <text evidence="1">The sequence shown here is derived from an EMBL/GenBank/DDBJ whole genome shotgun (WGS) entry which is preliminary data.</text>
</comment>
<reference evidence="1" key="1">
    <citation type="submission" date="2019-08" db="EMBL/GenBank/DDBJ databases">
        <title>The genome of the North American firefly Photinus pyralis.</title>
        <authorList>
            <consortium name="Photinus pyralis genome working group"/>
            <person name="Fallon T.R."/>
            <person name="Sander Lower S.E."/>
            <person name="Weng J.-K."/>
        </authorList>
    </citation>
    <scope>NUCLEOTIDE SEQUENCE</scope>
    <source>
        <strain evidence="1">TRF0915ILg1</strain>
        <tissue evidence="1">Whole body</tissue>
    </source>
</reference>